<gene>
    <name evidence="1" type="ORF">M094_1419</name>
</gene>
<protein>
    <submittedName>
        <fullName evidence="1">Uncharacterized protein</fullName>
    </submittedName>
</protein>
<evidence type="ECO:0000313" key="1">
    <source>
        <dbReference type="EMBL" id="KDS50493.1"/>
    </source>
</evidence>
<dbReference type="PATRIC" id="fig|1339349.3.peg.2588"/>
<accession>A0A078RYX2</accession>
<comment type="caution">
    <text evidence="1">The sequence shown here is derived from an EMBL/GenBank/DDBJ whole genome shotgun (WGS) entry which is preliminary data.</text>
</comment>
<evidence type="ECO:0000313" key="2">
    <source>
        <dbReference type="Proteomes" id="UP000028013"/>
    </source>
</evidence>
<dbReference type="EMBL" id="JNHN01000174">
    <property type="protein sequence ID" value="KDS50493.1"/>
    <property type="molecule type" value="Genomic_DNA"/>
</dbReference>
<sequence>MQSLIVGNYMEWIYRIYHIMQSPLIGIINNKSKKRGAGK</sequence>
<name>A0A078RYX2_BACUN</name>
<dbReference type="Proteomes" id="UP000028013">
    <property type="component" value="Unassembled WGS sequence"/>
</dbReference>
<dbReference type="AlphaFoldDB" id="A0A078RYX2"/>
<reference evidence="1 2" key="1">
    <citation type="submission" date="2014-04" db="EMBL/GenBank/DDBJ databases">
        <authorList>
            <person name="Sears C."/>
            <person name="Carroll K."/>
            <person name="Sack B.R."/>
            <person name="Qadri F."/>
            <person name="Myers L.L."/>
            <person name="Chung G.-T."/>
            <person name="Escheverria P."/>
            <person name="Fraser C.M."/>
            <person name="Sadzewicz L."/>
            <person name="Shefchek K.A."/>
            <person name="Tallon L."/>
            <person name="Das S.P."/>
            <person name="Daugherty S."/>
            <person name="Mongodin E.F."/>
        </authorList>
    </citation>
    <scope>NUCLEOTIDE SEQUENCE [LARGE SCALE GENOMIC DNA]</scope>
    <source>
        <strain evidence="1 2">3978 T3 ii</strain>
    </source>
</reference>
<organism evidence="1 2">
    <name type="scientific">Bacteroides uniformis str. 3978 T3 ii</name>
    <dbReference type="NCBI Taxonomy" id="1339349"/>
    <lineage>
        <taxon>Bacteria</taxon>
        <taxon>Pseudomonadati</taxon>
        <taxon>Bacteroidota</taxon>
        <taxon>Bacteroidia</taxon>
        <taxon>Bacteroidales</taxon>
        <taxon>Bacteroidaceae</taxon>
        <taxon>Bacteroides</taxon>
    </lineage>
</organism>
<proteinExistence type="predicted"/>